<dbReference type="GeneID" id="43593067"/>
<sequence>MTSTYRRAWYKFRHDDNPAVTSVSRKRSLLRFAEDQTWADPVNELQFIVEDPEYISDEGKDFEPDVFESGSVASVVAAIVSSPNDQVEDRAASGPFESRINTQWHPSRVDHVQTEEVYPTLQVSPPFSGIASAPEQHPLEYGCTLWPLSSKDEAFLMLYFVNELSMWFDYCDKNKHFSTVVVQAAATSPTLHNAILAVSAKYLSVTRDFDCSIPDRYQRECLRTLIPALTAPEAMVDENLFAATVILRFFEEMTERLDGSDIATHVLGSHMLVNTRERARTHKSSIQTSSLRTATLIIELRQEIHIAFMTNRPPPPLVEYCNIDRSMDPTDDWTWTNRMVAHTADVLTYCNGDGNRNLKQWRELWSYLTAWEGAIPPSFKPIYEESADPVKGQLFPILWLANDCHLAGGQYLAICKILLLAHDPQISSLGADRIIKQKENDTQIKTQVRIICGIAISNRQSFPTMLSAGVTIAMCTPSTTPPSFYFPFELVVTSGEQEAFIEIVAEAEAHVAWPCLKARERLRGVWGWDTV</sequence>
<evidence type="ECO:0000313" key="4">
    <source>
        <dbReference type="Proteomes" id="UP000254866"/>
    </source>
</evidence>
<dbReference type="GO" id="GO:0000976">
    <property type="term" value="F:transcription cis-regulatory region binding"/>
    <property type="evidence" value="ECO:0007669"/>
    <property type="project" value="TreeGrafter"/>
</dbReference>
<proteinExistence type="predicted"/>
<evidence type="ECO:0000313" key="3">
    <source>
        <dbReference type="EMBL" id="RDL40239.1"/>
    </source>
</evidence>
<evidence type="ECO:0000256" key="2">
    <source>
        <dbReference type="ARBA" id="ARBA00023242"/>
    </source>
</evidence>
<dbReference type="PANTHER" id="PTHR37534">
    <property type="entry name" value="TRANSCRIPTIONAL ACTIVATOR PROTEIN UGA3"/>
    <property type="match status" value="1"/>
</dbReference>
<dbReference type="GO" id="GO:0003700">
    <property type="term" value="F:DNA-binding transcription factor activity"/>
    <property type="evidence" value="ECO:0007669"/>
    <property type="project" value="TreeGrafter"/>
</dbReference>
<name>A0A370TXK8_9HELO</name>
<protein>
    <recommendedName>
        <fullName evidence="5">ARCA protein</fullName>
    </recommendedName>
</protein>
<dbReference type="STRING" id="2656787.A0A370TXK8"/>
<dbReference type="EMBL" id="NPIC01000001">
    <property type="protein sequence ID" value="RDL40239.1"/>
    <property type="molecule type" value="Genomic_DNA"/>
</dbReference>
<comment type="subcellular location">
    <subcellularLocation>
        <location evidence="1">Nucleus</location>
    </subcellularLocation>
</comment>
<reference evidence="3 4" key="1">
    <citation type="journal article" date="2018" name="IMA Fungus">
        <title>IMA Genome-F 9: Draft genome sequence of Annulohypoxylon stygium, Aspergillus mulundensis, Berkeleyomyces basicola (syn. Thielaviopsis basicola), Ceratocystis smalleyi, two Cercospora beticola strains, Coleophoma cylindrospora, Fusarium fracticaudum, Phialophora cf. hyalina, and Morchella septimelata.</title>
        <authorList>
            <person name="Wingfield B.D."/>
            <person name="Bills G.F."/>
            <person name="Dong Y."/>
            <person name="Huang W."/>
            <person name="Nel W.J."/>
            <person name="Swalarsk-Parry B.S."/>
            <person name="Vaghefi N."/>
            <person name="Wilken P.M."/>
            <person name="An Z."/>
            <person name="de Beer Z.W."/>
            <person name="De Vos L."/>
            <person name="Chen L."/>
            <person name="Duong T.A."/>
            <person name="Gao Y."/>
            <person name="Hammerbacher A."/>
            <person name="Kikkert J.R."/>
            <person name="Li Y."/>
            <person name="Li H."/>
            <person name="Li K."/>
            <person name="Li Q."/>
            <person name="Liu X."/>
            <person name="Ma X."/>
            <person name="Naidoo K."/>
            <person name="Pethybridge S.J."/>
            <person name="Sun J."/>
            <person name="Steenkamp E.T."/>
            <person name="van der Nest M.A."/>
            <person name="van Wyk S."/>
            <person name="Wingfield M.J."/>
            <person name="Xiong C."/>
            <person name="Yue Q."/>
            <person name="Zhang X."/>
        </authorList>
    </citation>
    <scope>NUCLEOTIDE SEQUENCE [LARGE SCALE GENOMIC DNA]</scope>
    <source>
        <strain evidence="3 4">BP 5553</strain>
    </source>
</reference>
<dbReference type="Proteomes" id="UP000254866">
    <property type="component" value="Unassembled WGS sequence"/>
</dbReference>
<comment type="caution">
    <text evidence="3">The sequence shown here is derived from an EMBL/GenBank/DDBJ whole genome shotgun (WGS) entry which is preliminary data.</text>
</comment>
<evidence type="ECO:0008006" key="5">
    <source>
        <dbReference type="Google" id="ProtNLM"/>
    </source>
</evidence>
<evidence type="ECO:0000256" key="1">
    <source>
        <dbReference type="ARBA" id="ARBA00004123"/>
    </source>
</evidence>
<gene>
    <name evidence="3" type="ORF">BP5553_00218</name>
</gene>
<dbReference type="PANTHER" id="PTHR37534:SF2">
    <property type="entry name" value="N-ACETYLTRANSFERASE DOMAIN-CONTAINING PROTEIN"/>
    <property type="match status" value="1"/>
</dbReference>
<dbReference type="Pfam" id="PF11951">
    <property type="entry name" value="Fungal_trans_2"/>
    <property type="match status" value="1"/>
</dbReference>
<dbReference type="InterPro" id="IPR021858">
    <property type="entry name" value="Fun_TF"/>
</dbReference>
<dbReference type="OrthoDB" id="4525710at2759"/>
<dbReference type="AlphaFoldDB" id="A0A370TXK8"/>
<keyword evidence="2" id="KW-0539">Nucleus</keyword>
<dbReference type="RefSeq" id="XP_031872895.1">
    <property type="nucleotide sequence ID" value="XM_032008841.1"/>
</dbReference>
<accession>A0A370TXK8</accession>
<dbReference type="GO" id="GO:0005634">
    <property type="term" value="C:nucleus"/>
    <property type="evidence" value="ECO:0007669"/>
    <property type="project" value="UniProtKB-SubCell"/>
</dbReference>
<organism evidence="3 4">
    <name type="scientific">Venustampulla echinocandica</name>
    <dbReference type="NCBI Taxonomy" id="2656787"/>
    <lineage>
        <taxon>Eukaryota</taxon>
        <taxon>Fungi</taxon>
        <taxon>Dikarya</taxon>
        <taxon>Ascomycota</taxon>
        <taxon>Pezizomycotina</taxon>
        <taxon>Leotiomycetes</taxon>
        <taxon>Helotiales</taxon>
        <taxon>Pleuroascaceae</taxon>
        <taxon>Venustampulla</taxon>
    </lineage>
</organism>
<dbReference type="GO" id="GO:0045944">
    <property type="term" value="P:positive regulation of transcription by RNA polymerase II"/>
    <property type="evidence" value="ECO:0007669"/>
    <property type="project" value="TreeGrafter"/>
</dbReference>
<keyword evidence="4" id="KW-1185">Reference proteome</keyword>